<dbReference type="GO" id="GO:0004674">
    <property type="term" value="F:protein serine/threonine kinase activity"/>
    <property type="evidence" value="ECO:0007669"/>
    <property type="project" value="UniProtKB-KW"/>
</dbReference>
<reference evidence="10 11" key="1">
    <citation type="journal article" date="2005" name="PLoS Biol.">
        <title>The genomes of Oryza sativa: a history of duplications.</title>
        <authorList>
            <person name="Yu J."/>
            <person name="Wang J."/>
            <person name="Lin W."/>
            <person name="Li S."/>
            <person name="Li H."/>
            <person name="Zhou J."/>
            <person name="Ni P."/>
            <person name="Dong W."/>
            <person name="Hu S."/>
            <person name="Zeng C."/>
            <person name="Zhang J."/>
            <person name="Zhang Y."/>
            <person name="Li R."/>
            <person name="Xu Z."/>
            <person name="Li S."/>
            <person name="Li X."/>
            <person name="Zheng H."/>
            <person name="Cong L."/>
            <person name="Lin L."/>
            <person name="Yin J."/>
            <person name="Geng J."/>
            <person name="Li G."/>
            <person name="Shi J."/>
            <person name="Liu J."/>
            <person name="Lv H."/>
            <person name="Li J."/>
            <person name="Wang J."/>
            <person name="Deng Y."/>
            <person name="Ran L."/>
            <person name="Shi X."/>
            <person name="Wang X."/>
            <person name="Wu Q."/>
            <person name="Li C."/>
            <person name="Ren X."/>
            <person name="Wang J."/>
            <person name="Wang X."/>
            <person name="Li D."/>
            <person name="Liu D."/>
            <person name="Zhang X."/>
            <person name="Ji Z."/>
            <person name="Zhao W."/>
            <person name="Sun Y."/>
            <person name="Zhang Z."/>
            <person name="Bao J."/>
            <person name="Han Y."/>
            <person name="Dong L."/>
            <person name="Ji J."/>
            <person name="Chen P."/>
            <person name="Wu S."/>
            <person name="Liu J."/>
            <person name="Xiao Y."/>
            <person name="Bu D."/>
            <person name="Tan J."/>
            <person name="Yang L."/>
            <person name="Ye C."/>
            <person name="Zhang J."/>
            <person name="Xu J."/>
            <person name="Zhou Y."/>
            <person name="Yu Y."/>
            <person name="Zhang B."/>
            <person name="Zhuang S."/>
            <person name="Wei H."/>
            <person name="Liu B."/>
            <person name="Lei M."/>
            <person name="Yu H."/>
            <person name="Li Y."/>
            <person name="Xu H."/>
            <person name="Wei S."/>
            <person name="He X."/>
            <person name="Fang L."/>
            <person name="Zhang Z."/>
            <person name="Zhang Y."/>
            <person name="Huang X."/>
            <person name="Su Z."/>
            <person name="Tong W."/>
            <person name="Li J."/>
            <person name="Tong Z."/>
            <person name="Li S."/>
            <person name="Ye J."/>
            <person name="Wang L."/>
            <person name="Fang L."/>
            <person name="Lei T."/>
            <person name="Chen C."/>
            <person name="Chen H."/>
            <person name="Xu Z."/>
            <person name="Li H."/>
            <person name="Huang H."/>
            <person name="Zhang F."/>
            <person name="Xu H."/>
            <person name="Li N."/>
            <person name="Zhao C."/>
            <person name="Li S."/>
            <person name="Dong L."/>
            <person name="Huang Y."/>
            <person name="Li L."/>
            <person name="Xi Y."/>
            <person name="Qi Q."/>
            <person name="Li W."/>
            <person name="Zhang B."/>
            <person name="Hu W."/>
            <person name="Zhang Y."/>
            <person name="Tian X."/>
            <person name="Jiao Y."/>
            <person name="Liang X."/>
            <person name="Jin J."/>
            <person name="Gao L."/>
            <person name="Zheng W."/>
            <person name="Hao B."/>
            <person name="Liu S."/>
            <person name="Wang W."/>
            <person name="Yuan L."/>
            <person name="Cao M."/>
            <person name="McDermott J."/>
            <person name="Samudrala R."/>
            <person name="Wang J."/>
            <person name="Wong G.K."/>
            <person name="Yang H."/>
        </authorList>
    </citation>
    <scope>NUCLEOTIDE SEQUENCE [LARGE SCALE GENOMIC DNA]</scope>
    <source>
        <strain evidence="11">cv. 93-11</strain>
    </source>
</reference>
<accession>A2XK03</accession>
<feature type="compositionally biased region" description="Low complexity" evidence="9">
    <location>
        <begin position="38"/>
        <end position="72"/>
    </location>
</feature>
<evidence type="ECO:0000313" key="10">
    <source>
        <dbReference type="EMBL" id="EAY91163.1"/>
    </source>
</evidence>
<dbReference type="Gramene" id="BGIOSGA013203-TA">
    <property type="protein sequence ID" value="BGIOSGA013203-PA"/>
    <property type="gene ID" value="BGIOSGA013203"/>
</dbReference>
<evidence type="ECO:0000256" key="3">
    <source>
        <dbReference type="ARBA" id="ARBA00022679"/>
    </source>
</evidence>
<evidence type="ECO:0000256" key="8">
    <source>
        <dbReference type="ARBA" id="ARBA00048679"/>
    </source>
</evidence>
<feature type="compositionally biased region" description="Polar residues" evidence="9">
    <location>
        <begin position="152"/>
        <end position="185"/>
    </location>
</feature>
<dbReference type="OMA" id="YAMKAHR"/>
<dbReference type="HOGENOM" id="CLU_1463560_0_0_1"/>
<evidence type="ECO:0000313" key="11">
    <source>
        <dbReference type="Proteomes" id="UP000007015"/>
    </source>
</evidence>
<proteinExistence type="predicted"/>
<evidence type="ECO:0000256" key="4">
    <source>
        <dbReference type="ARBA" id="ARBA00022741"/>
    </source>
</evidence>
<dbReference type="EC" id="2.7.11.1" evidence="1"/>
<sequence>MAAAAASPTSSSSLPPKPPNSAAMLVEQQPLSYHDVDAASTPSSSVSSSSTASVGGRSSTFSLDSAATATPTSSPPRPHRAADVAWAPIRAAAAPFGPRAFTLVRRVGAGDIGTVYLCRLDGKRGAGSPSPCEYAMKAHRAEEEAQGRPNGQVRSGQAVGLQSTDKSQPTTVRKTNSGPENVRPS</sequence>
<dbReference type="STRING" id="39946.A2XK03"/>
<comment type="catalytic activity">
    <reaction evidence="8">
        <text>L-seryl-[protein] + ATP = O-phospho-L-seryl-[protein] + ADP + H(+)</text>
        <dbReference type="Rhea" id="RHEA:17989"/>
        <dbReference type="Rhea" id="RHEA-COMP:9863"/>
        <dbReference type="Rhea" id="RHEA-COMP:11604"/>
        <dbReference type="ChEBI" id="CHEBI:15378"/>
        <dbReference type="ChEBI" id="CHEBI:29999"/>
        <dbReference type="ChEBI" id="CHEBI:30616"/>
        <dbReference type="ChEBI" id="CHEBI:83421"/>
        <dbReference type="ChEBI" id="CHEBI:456216"/>
        <dbReference type="EC" id="2.7.11.1"/>
    </reaction>
</comment>
<keyword evidence="3" id="KW-0808">Transferase</keyword>
<keyword evidence="5" id="KW-0418">Kinase</keyword>
<organism evidence="10 11">
    <name type="scientific">Oryza sativa subsp. indica</name>
    <name type="common">Rice</name>
    <dbReference type="NCBI Taxonomy" id="39946"/>
    <lineage>
        <taxon>Eukaryota</taxon>
        <taxon>Viridiplantae</taxon>
        <taxon>Streptophyta</taxon>
        <taxon>Embryophyta</taxon>
        <taxon>Tracheophyta</taxon>
        <taxon>Spermatophyta</taxon>
        <taxon>Magnoliopsida</taxon>
        <taxon>Liliopsida</taxon>
        <taxon>Poales</taxon>
        <taxon>Poaceae</taxon>
        <taxon>BOP clade</taxon>
        <taxon>Oryzoideae</taxon>
        <taxon>Oryzeae</taxon>
        <taxon>Oryzinae</taxon>
        <taxon>Oryza</taxon>
        <taxon>Oryza sativa</taxon>
    </lineage>
</organism>
<keyword evidence="2" id="KW-0723">Serine/threonine-protein kinase</keyword>
<comment type="catalytic activity">
    <reaction evidence="7">
        <text>L-threonyl-[protein] + ATP = O-phospho-L-threonyl-[protein] + ADP + H(+)</text>
        <dbReference type="Rhea" id="RHEA:46608"/>
        <dbReference type="Rhea" id="RHEA-COMP:11060"/>
        <dbReference type="Rhea" id="RHEA-COMP:11605"/>
        <dbReference type="ChEBI" id="CHEBI:15378"/>
        <dbReference type="ChEBI" id="CHEBI:30013"/>
        <dbReference type="ChEBI" id="CHEBI:30616"/>
        <dbReference type="ChEBI" id="CHEBI:61977"/>
        <dbReference type="ChEBI" id="CHEBI:456216"/>
        <dbReference type="EC" id="2.7.11.1"/>
    </reaction>
</comment>
<name>A2XK03_ORYSI</name>
<keyword evidence="6" id="KW-0067">ATP-binding</keyword>
<evidence type="ECO:0000256" key="1">
    <source>
        <dbReference type="ARBA" id="ARBA00012513"/>
    </source>
</evidence>
<gene>
    <name evidence="10" type="ORF">OsI_12772</name>
</gene>
<keyword evidence="11" id="KW-1185">Reference proteome</keyword>
<feature type="region of interest" description="Disordered" evidence="9">
    <location>
        <begin position="140"/>
        <end position="185"/>
    </location>
</feature>
<evidence type="ECO:0000256" key="9">
    <source>
        <dbReference type="SAM" id="MobiDB-lite"/>
    </source>
</evidence>
<dbReference type="GO" id="GO:0005524">
    <property type="term" value="F:ATP binding"/>
    <property type="evidence" value="ECO:0007669"/>
    <property type="project" value="UniProtKB-KW"/>
</dbReference>
<feature type="compositionally biased region" description="Low complexity" evidence="9">
    <location>
        <begin position="1"/>
        <end position="14"/>
    </location>
</feature>
<dbReference type="EMBL" id="CM000128">
    <property type="protein sequence ID" value="EAY91163.1"/>
    <property type="molecule type" value="Genomic_DNA"/>
</dbReference>
<feature type="region of interest" description="Disordered" evidence="9">
    <location>
        <begin position="1"/>
        <end position="81"/>
    </location>
</feature>
<evidence type="ECO:0000256" key="7">
    <source>
        <dbReference type="ARBA" id="ARBA00047899"/>
    </source>
</evidence>
<dbReference type="PANTHER" id="PTHR45637">
    <property type="entry name" value="FLIPPASE KINASE 1-RELATED"/>
    <property type="match status" value="1"/>
</dbReference>
<protein>
    <recommendedName>
        <fullName evidence="1">non-specific serine/threonine protein kinase</fullName>
        <ecNumber evidence="1">2.7.11.1</ecNumber>
    </recommendedName>
</protein>
<evidence type="ECO:0000256" key="2">
    <source>
        <dbReference type="ARBA" id="ARBA00022527"/>
    </source>
</evidence>
<evidence type="ECO:0000256" key="6">
    <source>
        <dbReference type="ARBA" id="ARBA00022840"/>
    </source>
</evidence>
<evidence type="ECO:0000256" key="5">
    <source>
        <dbReference type="ARBA" id="ARBA00022777"/>
    </source>
</evidence>
<keyword evidence="4" id="KW-0547">Nucleotide-binding</keyword>
<dbReference type="AlphaFoldDB" id="A2XK03"/>
<dbReference type="Proteomes" id="UP000007015">
    <property type="component" value="Chromosome 3"/>
</dbReference>